<protein>
    <submittedName>
        <fullName evidence="5">Uncharacterized protein</fullName>
    </submittedName>
</protein>
<evidence type="ECO:0000313" key="7">
    <source>
        <dbReference type="EMBL" id="CAE7527474.1"/>
    </source>
</evidence>
<reference evidence="5" key="1">
    <citation type="submission" date="2021-02" db="EMBL/GenBank/DDBJ databases">
        <authorList>
            <person name="Dougan E. K."/>
            <person name="Rhodes N."/>
            <person name="Thang M."/>
            <person name="Chan C."/>
        </authorList>
    </citation>
    <scope>NUCLEOTIDE SEQUENCE</scope>
</reference>
<dbReference type="AlphaFoldDB" id="A0A812N0C1"/>
<feature type="region of interest" description="Disordered" evidence="1">
    <location>
        <begin position="1"/>
        <end position="43"/>
    </location>
</feature>
<keyword evidence="8" id="KW-1185">Reference proteome</keyword>
<evidence type="ECO:0000313" key="2">
    <source>
        <dbReference type="EMBL" id="CAE7030029.1"/>
    </source>
</evidence>
<dbReference type="EMBL" id="CAJNDS010001668">
    <property type="protein sequence ID" value="CAE7271423.1"/>
    <property type="molecule type" value="Genomic_DNA"/>
</dbReference>
<name>A0A812N0C1_9DINO</name>
<evidence type="ECO:0000313" key="8">
    <source>
        <dbReference type="Proteomes" id="UP000604046"/>
    </source>
</evidence>
<dbReference type="EMBL" id="CAJNDS010000903">
    <property type="protein sequence ID" value="CAE7240204.1"/>
    <property type="molecule type" value="Genomic_DNA"/>
</dbReference>
<organism evidence="5 8">
    <name type="scientific">Symbiodinium natans</name>
    <dbReference type="NCBI Taxonomy" id="878477"/>
    <lineage>
        <taxon>Eukaryota</taxon>
        <taxon>Sar</taxon>
        <taxon>Alveolata</taxon>
        <taxon>Dinophyceae</taxon>
        <taxon>Suessiales</taxon>
        <taxon>Symbiodiniaceae</taxon>
        <taxon>Symbiodinium</taxon>
    </lineage>
</organism>
<evidence type="ECO:0000313" key="4">
    <source>
        <dbReference type="EMBL" id="CAE7240204.1"/>
    </source>
</evidence>
<gene>
    <name evidence="4" type="ORF">SNAT2548_LOCUS10735</name>
    <name evidence="5" type="ORF">SNAT2548_LOCUS14403</name>
    <name evidence="6" type="ORF">SNAT2548_LOCUS29320</name>
    <name evidence="7" type="ORF">SNAT2548_LOCUS29536</name>
    <name evidence="2" type="ORF">SNAT2548_LOCUS3625</name>
    <name evidence="3" type="ORF">SNAT2548_LOCUS8337</name>
</gene>
<proteinExistence type="predicted"/>
<evidence type="ECO:0000313" key="5">
    <source>
        <dbReference type="EMBL" id="CAE7271423.1"/>
    </source>
</evidence>
<dbReference type="EMBL" id="CAJNDS010002566">
    <property type="protein sequence ID" value="CAE7527474.1"/>
    <property type="molecule type" value="Genomic_DNA"/>
</dbReference>
<dbReference type="OrthoDB" id="422345at2759"/>
<feature type="compositionally biased region" description="Low complexity" evidence="1">
    <location>
        <begin position="1"/>
        <end position="17"/>
    </location>
</feature>
<accession>A0A812N0C1</accession>
<dbReference type="EMBL" id="CAJNDS010000224">
    <property type="protein sequence ID" value="CAE7030029.1"/>
    <property type="molecule type" value="Genomic_DNA"/>
</dbReference>
<comment type="caution">
    <text evidence="5">The sequence shown here is derived from an EMBL/GenBank/DDBJ whole genome shotgun (WGS) entry which is preliminary data.</text>
</comment>
<sequence>MGKKASPVPKKAAVKSIAKPKAKPKAKQLPEKPTATTADDRKNMSGFVTSMKYKQTAQNNKHSTIAQKLLEKYNTLDNDGKKEMASKYSEHGPKDLTWAAAYIETSTHDEQTEREKIKGMCTRKEILDMEGIDTEGMPEKMKEEILNELLQQLWARLKTDPSKDPSLVADHRIPQMKKYYYEHDAKIKERETDTRSQSMNVQTTGFKMETAQKMLTHVESDPNIKIENPWHVELMVKVKAVWQAKGKLDKEETLLKDTLADFETAVHGKAGFDKIVKEYEVKLGVLTTFLTDLRKSYAKVSKIDPSDEALCKTALAEWQSFGEHMLIHQEGGKQMKAGMRAFIP</sequence>
<evidence type="ECO:0000313" key="6">
    <source>
        <dbReference type="EMBL" id="CAE7523818.1"/>
    </source>
</evidence>
<evidence type="ECO:0000313" key="3">
    <source>
        <dbReference type="EMBL" id="CAE7222823.1"/>
    </source>
</evidence>
<dbReference type="EMBL" id="CAJNDS010002552">
    <property type="protein sequence ID" value="CAE7523818.1"/>
    <property type="molecule type" value="Genomic_DNA"/>
</dbReference>
<evidence type="ECO:0000256" key="1">
    <source>
        <dbReference type="SAM" id="MobiDB-lite"/>
    </source>
</evidence>
<dbReference type="Proteomes" id="UP000604046">
    <property type="component" value="Unassembled WGS sequence"/>
</dbReference>
<dbReference type="EMBL" id="CAJNDS010000613">
    <property type="protein sequence ID" value="CAE7222823.1"/>
    <property type="molecule type" value="Genomic_DNA"/>
</dbReference>